<dbReference type="EMBL" id="JASBNA010000005">
    <property type="protein sequence ID" value="KAK7691802.1"/>
    <property type="molecule type" value="Genomic_DNA"/>
</dbReference>
<proteinExistence type="predicted"/>
<dbReference type="AlphaFoldDB" id="A0AAW0GIX9"/>
<protein>
    <recommendedName>
        <fullName evidence="4">F-box domain-containing protein</fullName>
    </recommendedName>
</protein>
<name>A0AAW0GIX9_9APHY</name>
<evidence type="ECO:0000313" key="2">
    <source>
        <dbReference type="EMBL" id="KAK7691802.1"/>
    </source>
</evidence>
<dbReference type="InterPro" id="IPR032675">
    <property type="entry name" value="LRR_dom_sf"/>
</dbReference>
<evidence type="ECO:0000256" key="1">
    <source>
        <dbReference type="SAM" id="MobiDB-lite"/>
    </source>
</evidence>
<organism evidence="2 3">
    <name type="scientific">Cerrena zonata</name>
    <dbReference type="NCBI Taxonomy" id="2478898"/>
    <lineage>
        <taxon>Eukaryota</taxon>
        <taxon>Fungi</taxon>
        <taxon>Dikarya</taxon>
        <taxon>Basidiomycota</taxon>
        <taxon>Agaricomycotina</taxon>
        <taxon>Agaricomycetes</taxon>
        <taxon>Polyporales</taxon>
        <taxon>Cerrenaceae</taxon>
        <taxon>Cerrena</taxon>
    </lineage>
</organism>
<dbReference type="Proteomes" id="UP001385951">
    <property type="component" value="Unassembled WGS sequence"/>
</dbReference>
<feature type="region of interest" description="Disordered" evidence="1">
    <location>
        <begin position="1"/>
        <end position="25"/>
    </location>
</feature>
<reference evidence="2 3" key="1">
    <citation type="submission" date="2022-09" db="EMBL/GenBank/DDBJ databases">
        <authorList>
            <person name="Palmer J.M."/>
        </authorList>
    </citation>
    <scope>NUCLEOTIDE SEQUENCE [LARGE SCALE GENOMIC DNA]</scope>
    <source>
        <strain evidence="2 3">DSM 7382</strain>
    </source>
</reference>
<dbReference type="SUPFAM" id="SSF52047">
    <property type="entry name" value="RNI-like"/>
    <property type="match status" value="1"/>
</dbReference>
<dbReference type="Gene3D" id="3.80.10.10">
    <property type="entry name" value="Ribonuclease Inhibitor"/>
    <property type="match status" value="1"/>
</dbReference>
<gene>
    <name evidence="2" type="ORF">QCA50_005205</name>
</gene>
<accession>A0AAW0GIX9</accession>
<evidence type="ECO:0000313" key="3">
    <source>
        <dbReference type="Proteomes" id="UP001385951"/>
    </source>
</evidence>
<sequence length="577" mass="65880">MSPKSSITRAVDGSGGDSDATAFSNSKPEEELLELIHYHENEVYKHRGRIAALYRIVNSRLSALTLPDELVIEVFLHYRDTSVVVNDSEQLVQSGDKQDEFDSRKWWWLVPTQICHHWRVITLTNPLFWRYLDDDIFSRPPSLDASLLRSHPASLDISIYHGLFALKEETFADTWSQSEKECLGKILNETHRIRTLHLEMPRSLMRVYITEETRLRPFELLEDLHINAITHIKRGPPVPAILHSIPRCLRSLSLQGVSVSWEMMDNLPPTVTHIKIDFSPRNPSSTCENFLNMLAKLPNLESLCLRKLPIGTDTVLKEVNLPRLKRLHLSQSHSWNILSVIESLSFPPNIESIIRVKFNSNNSIPPSSIYSIFRKYNLTSLPLDINPEFLRTSLEYNPNPGQGLSFTTSTNTCSDSWPRYFYFSAYLYGQLPSQDISPWYEFIDSASHTAISVVESIELSGIYRVLSQNTFSETLLKAGELETVTVDHVTAALYLIEAIRVLSNSTVPVPKLRKISVSGHPYTSQYISGEELCNVLEERREKGASLEVFRINLPHTITFELANTRHRLEELVELVLA</sequence>
<keyword evidence="3" id="KW-1185">Reference proteome</keyword>
<comment type="caution">
    <text evidence="2">The sequence shown here is derived from an EMBL/GenBank/DDBJ whole genome shotgun (WGS) entry which is preliminary data.</text>
</comment>
<evidence type="ECO:0008006" key="4">
    <source>
        <dbReference type="Google" id="ProtNLM"/>
    </source>
</evidence>